<keyword evidence="2" id="KW-1185">Reference proteome</keyword>
<organism evidence="1 2">
    <name type="scientific">Entomophthora muscae</name>
    <dbReference type="NCBI Taxonomy" id="34485"/>
    <lineage>
        <taxon>Eukaryota</taxon>
        <taxon>Fungi</taxon>
        <taxon>Fungi incertae sedis</taxon>
        <taxon>Zoopagomycota</taxon>
        <taxon>Entomophthoromycotina</taxon>
        <taxon>Entomophthoromycetes</taxon>
        <taxon>Entomophthorales</taxon>
        <taxon>Entomophthoraceae</taxon>
        <taxon>Entomophthora</taxon>
    </lineage>
</organism>
<dbReference type="Proteomes" id="UP001165960">
    <property type="component" value="Unassembled WGS sequence"/>
</dbReference>
<evidence type="ECO:0000313" key="1">
    <source>
        <dbReference type="EMBL" id="KAJ9078218.1"/>
    </source>
</evidence>
<name>A0ACC2TU07_9FUNG</name>
<protein>
    <submittedName>
        <fullName evidence="1">Uncharacterized protein</fullName>
    </submittedName>
</protein>
<proteinExistence type="predicted"/>
<sequence>MQIISVILAALHLFLVVDASPIASSATLESTPSDALLLQSAGQSPSPEDKDPTLNGASLGRDSALKNMYIIDQQKKASEGTMGWSFKGIFDSVKKVVGTVDEVVKELDKKHKSNSSDDENTKPEDEEESEDGEESKDAEKSEDGEESEDGDED</sequence>
<reference evidence="1" key="1">
    <citation type="submission" date="2022-04" db="EMBL/GenBank/DDBJ databases">
        <title>Genome of the entomopathogenic fungus Entomophthora muscae.</title>
        <authorList>
            <person name="Elya C."/>
            <person name="Lovett B.R."/>
            <person name="Lee E."/>
            <person name="Macias A.M."/>
            <person name="Hajek A.E."/>
            <person name="De Bivort B.L."/>
            <person name="Kasson M.T."/>
            <person name="De Fine Licht H.H."/>
            <person name="Stajich J.E."/>
        </authorList>
    </citation>
    <scope>NUCLEOTIDE SEQUENCE</scope>
    <source>
        <strain evidence="1">Berkeley</strain>
    </source>
</reference>
<dbReference type="EMBL" id="QTSX02002158">
    <property type="protein sequence ID" value="KAJ9078218.1"/>
    <property type="molecule type" value="Genomic_DNA"/>
</dbReference>
<comment type="caution">
    <text evidence="1">The sequence shown here is derived from an EMBL/GenBank/DDBJ whole genome shotgun (WGS) entry which is preliminary data.</text>
</comment>
<gene>
    <name evidence="1" type="ORF">DSO57_1009137</name>
</gene>
<accession>A0ACC2TU07</accession>
<evidence type="ECO:0000313" key="2">
    <source>
        <dbReference type="Proteomes" id="UP001165960"/>
    </source>
</evidence>